<comment type="caution">
    <text evidence="2">The sequence shown here is derived from an EMBL/GenBank/DDBJ whole genome shotgun (WGS) entry which is preliminary data.</text>
</comment>
<feature type="transmembrane region" description="Helical" evidence="1">
    <location>
        <begin position="134"/>
        <end position="161"/>
    </location>
</feature>
<feature type="transmembrane region" description="Helical" evidence="1">
    <location>
        <begin position="20"/>
        <end position="38"/>
    </location>
</feature>
<organism evidence="2 3">
    <name type="scientific">Candidatus Mcinerneyibacterium aminivorans</name>
    <dbReference type="NCBI Taxonomy" id="2703815"/>
    <lineage>
        <taxon>Bacteria</taxon>
        <taxon>Candidatus Macinerneyibacteriota</taxon>
        <taxon>Candidatus Mcinerneyibacteria</taxon>
        <taxon>Candidatus Mcinerneyibacteriales</taxon>
        <taxon>Candidatus Mcinerneyibacteriaceae</taxon>
        <taxon>Candidatus Mcinerneyibacterium</taxon>
    </lineage>
</organism>
<sequence length="227" mass="26744">MICLIKKDILKYRNNLKALFFEIIASLFLFYLIFKSLLDINNHLISNILLFLSTVVLFIFIAMNEYNYLITKEKNKGLLEVYFAAGINIIDVWISKVFTIFIKCYLILLFSIIGSEMILFIYKDINIYEKMNNFSFIILLIIGPVCSFFILLLLAYFYIIYDKPTTIKYIIIFLPFLLGKIKHNILKQIILFFDKGYLYFLLGVGLIFVGFIIPYSKLKKMNKTKII</sequence>
<dbReference type="AlphaFoldDB" id="A0A5D0MHM8"/>
<evidence type="ECO:0000313" key="2">
    <source>
        <dbReference type="EMBL" id="TYB30768.1"/>
    </source>
</evidence>
<evidence type="ECO:0000313" key="3">
    <source>
        <dbReference type="Proteomes" id="UP000324143"/>
    </source>
</evidence>
<dbReference type="Proteomes" id="UP000324143">
    <property type="component" value="Unassembled WGS sequence"/>
</dbReference>
<protein>
    <submittedName>
        <fullName evidence="2">Uncharacterized protein</fullName>
    </submittedName>
</protein>
<feature type="transmembrane region" description="Helical" evidence="1">
    <location>
        <begin position="44"/>
        <end position="65"/>
    </location>
</feature>
<keyword evidence="3" id="KW-1185">Reference proteome</keyword>
<reference evidence="2" key="1">
    <citation type="submission" date="2019-08" db="EMBL/GenBank/DDBJ databases">
        <title>Genomic characterization of a novel candidate phylum (ARYD3) from a high temperature, high salinity tertiary oil reservoir in north central Oklahoma, USA.</title>
        <authorList>
            <person name="Youssef N.H."/>
            <person name="Yadav A."/>
            <person name="Elshahed M.S."/>
        </authorList>
    </citation>
    <scope>NUCLEOTIDE SEQUENCE [LARGE SCALE GENOMIC DNA]</scope>
    <source>
        <strain evidence="2">ARYD3</strain>
    </source>
</reference>
<name>A0A5D0MHM8_9BACT</name>
<keyword evidence="1" id="KW-0472">Membrane</keyword>
<feature type="transmembrane region" description="Helical" evidence="1">
    <location>
        <begin position="197"/>
        <end position="215"/>
    </location>
</feature>
<evidence type="ECO:0000256" key="1">
    <source>
        <dbReference type="SAM" id="Phobius"/>
    </source>
</evidence>
<gene>
    <name evidence="2" type="ORF">FXF47_07525</name>
</gene>
<keyword evidence="1" id="KW-1133">Transmembrane helix</keyword>
<dbReference type="EMBL" id="VSIX01000079">
    <property type="protein sequence ID" value="TYB30768.1"/>
    <property type="molecule type" value="Genomic_DNA"/>
</dbReference>
<accession>A0A5D0MHM8</accession>
<feature type="transmembrane region" description="Helical" evidence="1">
    <location>
        <begin position="100"/>
        <end position="122"/>
    </location>
</feature>
<feature type="transmembrane region" description="Helical" evidence="1">
    <location>
        <begin position="167"/>
        <end position="185"/>
    </location>
</feature>
<keyword evidence="1" id="KW-0812">Transmembrane</keyword>
<proteinExistence type="predicted"/>